<feature type="compositionally biased region" description="Basic and acidic residues" evidence="6">
    <location>
        <begin position="261"/>
        <end position="289"/>
    </location>
</feature>
<dbReference type="GO" id="GO:0046872">
    <property type="term" value="F:metal ion binding"/>
    <property type="evidence" value="ECO:0007669"/>
    <property type="project" value="UniProtKB-KW"/>
</dbReference>
<dbReference type="PANTHER" id="PTHR45811">
    <property type="entry name" value="COPPER TRANSPORT PROTEIN FAMILY-RELATED"/>
    <property type="match status" value="1"/>
</dbReference>
<comment type="caution">
    <text evidence="8">The sequence shown here is derived from an EMBL/GenBank/DDBJ whole genome shotgun (WGS) entry which is preliminary data.</text>
</comment>
<evidence type="ECO:0000256" key="5">
    <source>
        <dbReference type="ARBA" id="ARBA00024045"/>
    </source>
</evidence>
<dbReference type="Gene3D" id="3.30.70.100">
    <property type="match status" value="1"/>
</dbReference>
<evidence type="ECO:0000313" key="9">
    <source>
        <dbReference type="Proteomes" id="UP000775213"/>
    </source>
</evidence>
<protein>
    <recommendedName>
        <fullName evidence="7">HMA domain-containing protein</fullName>
    </recommendedName>
</protein>
<dbReference type="SUPFAM" id="SSF55008">
    <property type="entry name" value="HMA, heavy metal-associated domain"/>
    <property type="match status" value="1"/>
</dbReference>
<proteinExistence type="inferred from homology"/>
<comment type="similarity">
    <text evidence="5">Belongs to the HIPP family.</text>
</comment>
<dbReference type="EMBL" id="JAGFBR010000013">
    <property type="protein sequence ID" value="KAH0456099.1"/>
    <property type="molecule type" value="Genomic_DNA"/>
</dbReference>
<dbReference type="PANTHER" id="PTHR45811:SF35">
    <property type="entry name" value="HEAVY METAL-ASSOCIATED ISOPRENYLATED PLANT PROTEIN 39"/>
    <property type="match status" value="1"/>
</dbReference>
<evidence type="ECO:0000256" key="4">
    <source>
        <dbReference type="ARBA" id="ARBA00023289"/>
    </source>
</evidence>
<dbReference type="AlphaFoldDB" id="A0AAV7GK45"/>
<dbReference type="InterPro" id="IPR036163">
    <property type="entry name" value="HMA_dom_sf"/>
</dbReference>
<evidence type="ECO:0000256" key="1">
    <source>
        <dbReference type="ARBA" id="ARBA00022481"/>
    </source>
</evidence>
<name>A0AAV7GK45_DENCH</name>
<dbReference type="InterPro" id="IPR006121">
    <property type="entry name" value="HMA_dom"/>
</dbReference>
<reference evidence="8 9" key="1">
    <citation type="journal article" date="2021" name="Hortic Res">
        <title>Chromosome-scale assembly of the Dendrobium chrysotoxum genome enhances the understanding of orchid evolution.</title>
        <authorList>
            <person name="Zhang Y."/>
            <person name="Zhang G.Q."/>
            <person name="Zhang D."/>
            <person name="Liu X.D."/>
            <person name="Xu X.Y."/>
            <person name="Sun W.H."/>
            <person name="Yu X."/>
            <person name="Zhu X."/>
            <person name="Wang Z.W."/>
            <person name="Zhao X."/>
            <person name="Zhong W.Y."/>
            <person name="Chen H."/>
            <person name="Yin W.L."/>
            <person name="Huang T."/>
            <person name="Niu S.C."/>
            <person name="Liu Z.J."/>
        </authorList>
    </citation>
    <scope>NUCLEOTIDE SEQUENCE [LARGE SCALE GENOMIC DNA]</scope>
    <source>
        <strain evidence="8">Lindl</strain>
    </source>
</reference>
<keyword evidence="9" id="KW-1185">Reference proteome</keyword>
<evidence type="ECO:0000313" key="8">
    <source>
        <dbReference type="EMBL" id="KAH0456099.1"/>
    </source>
</evidence>
<feature type="compositionally biased region" description="Polar residues" evidence="6">
    <location>
        <begin position="1"/>
        <end position="10"/>
    </location>
</feature>
<dbReference type="Pfam" id="PF00403">
    <property type="entry name" value="HMA"/>
    <property type="match status" value="1"/>
</dbReference>
<dbReference type="Proteomes" id="UP000775213">
    <property type="component" value="Unassembled WGS sequence"/>
</dbReference>
<evidence type="ECO:0000256" key="3">
    <source>
        <dbReference type="ARBA" id="ARBA00023288"/>
    </source>
</evidence>
<keyword evidence="2" id="KW-0479">Metal-binding</keyword>
<accession>A0AAV7GK45</accession>
<keyword evidence="3" id="KW-0449">Lipoprotein</keyword>
<feature type="region of interest" description="Disordered" evidence="6">
    <location>
        <begin position="1"/>
        <end position="126"/>
    </location>
</feature>
<organism evidence="8 9">
    <name type="scientific">Dendrobium chrysotoxum</name>
    <name type="common">Orchid</name>
    <dbReference type="NCBI Taxonomy" id="161865"/>
    <lineage>
        <taxon>Eukaryota</taxon>
        <taxon>Viridiplantae</taxon>
        <taxon>Streptophyta</taxon>
        <taxon>Embryophyta</taxon>
        <taxon>Tracheophyta</taxon>
        <taxon>Spermatophyta</taxon>
        <taxon>Magnoliopsida</taxon>
        <taxon>Liliopsida</taxon>
        <taxon>Asparagales</taxon>
        <taxon>Orchidaceae</taxon>
        <taxon>Epidendroideae</taxon>
        <taxon>Malaxideae</taxon>
        <taxon>Dendrobiinae</taxon>
        <taxon>Dendrobium</taxon>
    </lineage>
</organism>
<evidence type="ECO:0000256" key="6">
    <source>
        <dbReference type="SAM" id="MobiDB-lite"/>
    </source>
</evidence>
<dbReference type="PROSITE" id="PS50846">
    <property type="entry name" value="HMA_2"/>
    <property type="match status" value="1"/>
</dbReference>
<sequence>MGAGSRSSGLQLRPPPEAYTPVGPPPEAHTPAEPPPEVRTDVGPPSEARTHAGPPPEACTSARPSPEAHTPARPPPEAQTSVGIPPEARTPVGPPPEARTPAGPPPEARTSVGPPPEARTPNSNALRSPPLYLLVLLLETTHLTVCSPPLPTRSPRHPLGLASGNDGKLTLFSPSDLYLSCGLSLLIFRRRKKLVLKLDLHDDKAKQKALKAVSTLPGIDMISVDMNERKLTVIGTVDPIDLVSKLRKFWHTELLSVGPAKEPEKKEEPKKEEAKKEEPKKEPKKEVSAHEQMMMELVNSYRAYNPEMTTHYYVPSAEENPNSCVIC</sequence>
<feature type="region of interest" description="Disordered" evidence="6">
    <location>
        <begin position="258"/>
        <end position="289"/>
    </location>
</feature>
<dbReference type="InterPro" id="IPR051863">
    <property type="entry name" value="HIPP"/>
</dbReference>
<keyword evidence="1" id="KW-0488">Methylation</keyword>
<evidence type="ECO:0000259" key="7">
    <source>
        <dbReference type="PROSITE" id="PS50846"/>
    </source>
</evidence>
<feature type="compositionally biased region" description="Pro residues" evidence="6">
    <location>
        <begin position="92"/>
        <end position="118"/>
    </location>
</feature>
<feature type="domain" description="HMA" evidence="7">
    <location>
        <begin position="191"/>
        <end position="258"/>
    </location>
</feature>
<evidence type="ECO:0000256" key="2">
    <source>
        <dbReference type="ARBA" id="ARBA00022723"/>
    </source>
</evidence>
<gene>
    <name evidence="8" type="ORF">IEQ34_014006</name>
</gene>
<feature type="compositionally biased region" description="Pro residues" evidence="6">
    <location>
        <begin position="13"/>
        <end position="37"/>
    </location>
</feature>
<keyword evidence="4" id="KW-0636">Prenylation</keyword>